<evidence type="ECO:0000259" key="6">
    <source>
        <dbReference type="SMART" id="SM00853"/>
    </source>
</evidence>
<keyword evidence="9" id="KW-1185">Reference proteome</keyword>
<dbReference type="InterPro" id="IPR037198">
    <property type="entry name" value="MutL_C_sf"/>
</dbReference>
<evidence type="ECO:0000256" key="3">
    <source>
        <dbReference type="ARBA" id="ARBA00023204"/>
    </source>
</evidence>
<proteinExistence type="inferred from homology"/>
<comment type="similarity">
    <text evidence="1 4">Belongs to the DNA mismatch repair MutL/HexB family.</text>
</comment>
<dbReference type="Pfam" id="PF01119">
    <property type="entry name" value="DNA_mis_repair"/>
    <property type="match status" value="1"/>
</dbReference>
<dbReference type="PROSITE" id="PS00058">
    <property type="entry name" value="DNA_MISMATCH_REPAIR_1"/>
    <property type="match status" value="1"/>
</dbReference>
<dbReference type="PANTHER" id="PTHR10073:SF12">
    <property type="entry name" value="DNA MISMATCH REPAIR PROTEIN MLH1"/>
    <property type="match status" value="1"/>
</dbReference>
<dbReference type="NCBIfam" id="TIGR00585">
    <property type="entry name" value="mutl"/>
    <property type="match status" value="1"/>
</dbReference>
<reference evidence="8" key="1">
    <citation type="submission" date="2020-08" db="EMBL/GenBank/DDBJ databases">
        <title>Genome public.</title>
        <authorList>
            <person name="Liu C."/>
            <person name="Sun Q."/>
        </authorList>
    </citation>
    <scope>NUCLEOTIDE SEQUENCE</scope>
    <source>
        <strain evidence="8">NSJ-15</strain>
    </source>
</reference>
<gene>
    <name evidence="4 8" type="primary">mutL</name>
    <name evidence="8" type="ORF">H8702_04040</name>
</gene>
<dbReference type="InterPro" id="IPR042121">
    <property type="entry name" value="MutL_C_regsub"/>
</dbReference>
<dbReference type="InterPro" id="IPR020667">
    <property type="entry name" value="DNA_mismatch_repair_MutL"/>
</dbReference>
<name>A0A8J6NZS8_9FIRM</name>
<dbReference type="InterPro" id="IPR002099">
    <property type="entry name" value="MutL/Mlh/PMS"/>
</dbReference>
<dbReference type="InterPro" id="IPR014790">
    <property type="entry name" value="MutL_C"/>
</dbReference>
<feature type="domain" description="MutL C-terminal dimerisation" evidence="6">
    <location>
        <begin position="471"/>
        <end position="610"/>
    </location>
</feature>
<dbReference type="InterPro" id="IPR013507">
    <property type="entry name" value="DNA_mismatch_S5_2-like"/>
</dbReference>
<comment type="caution">
    <text evidence="8">The sequence shown here is derived from an EMBL/GenBank/DDBJ whole genome shotgun (WGS) entry which is preliminary data.</text>
</comment>
<dbReference type="CDD" id="cd00782">
    <property type="entry name" value="MutL_Trans"/>
    <property type="match status" value="1"/>
</dbReference>
<evidence type="ECO:0000259" key="7">
    <source>
        <dbReference type="SMART" id="SM01340"/>
    </source>
</evidence>
<feature type="domain" description="DNA mismatch repair protein S5" evidence="7">
    <location>
        <begin position="209"/>
        <end position="327"/>
    </location>
</feature>
<dbReference type="CDD" id="cd16926">
    <property type="entry name" value="HATPase_MutL-MLH-PMS-like"/>
    <property type="match status" value="1"/>
</dbReference>
<dbReference type="GO" id="GO:0016887">
    <property type="term" value="F:ATP hydrolysis activity"/>
    <property type="evidence" value="ECO:0007669"/>
    <property type="project" value="InterPro"/>
</dbReference>
<evidence type="ECO:0000313" key="8">
    <source>
        <dbReference type="EMBL" id="MBC8610296.1"/>
    </source>
</evidence>
<dbReference type="Gene3D" id="3.30.1370.100">
    <property type="entry name" value="MutL, C-terminal domain, regulatory subdomain"/>
    <property type="match status" value="1"/>
</dbReference>
<dbReference type="Pfam" id="PF13589">
    <property type="entry name" value="HATPase_c_3"/>
    <property type="match status" value="1"/>
</dbReference>
<dbReference type="PANTHER" id="PTHR10073">
    <property type="entry name" value="DNA MISMATCH REPAIR PROTEIN MLH, PMS, MUTL"/>
    <property type="match status" value="1"/>
</dbReference>
<dbReference type="FunFam" id="3.30.565.10:FF:000003">
    <property type="entry name" value="DNA mismatch repair endonuclease MutL"/>
    <property type="match status" value="1"/>
</dbReference>
<feature type="region of interest" description="Disordered" evidence="5">
    <location>
        <begin position="443"/>
        <end position="462"/>
    </location>
</feature>
<keyword evidence="8" id="KW-0378">Hydrolase</keyword>
<keyword evidence="8" id="KW-0255">Endonuclease</keyword>
<dbReference type="Gene3D" id="3.30.565.10">
    <property type="entry name" value="Histidine kinase-like ATPase, C-terminal domain"/>
    <property type="match status" value="1"/>
</dbReference>
<comment type="function">
    <text evidence="4">This protein is involved in the repair of mismatches in DNA. It is required for dam-dependent methyl-directed DNA mismatch repair. May act as a 'molecular matchmaker', a protein that promotes the formation of a stable complex between two or more DNA-binding proteins in an ATP-dependent manner without itself being part of a final effector complex.</text>
</comment>
<dbReference type="Pfam" id="PF08676">
    <property type="entry name" value="MutL_C"/>
    <property type="match status" value="1"/>
</dbReference>
<dbReference type="EMBL" id="JACRTL010000001">
    <property type="protein sequence ID" value="MBC8610296.1"/>
    <property type="molecule type" value="Genomic_DNA"/>
</dbReference>
<dbReference type="GO" id="GO:0006298">
    <property type="term" value="P:mismatch repair"/>
    <property type="evidence" value="ECO:0007669"/>
    <property type="project" value="UniProtKB-UniRule"/>
</dbReference>
<dbReference type="InterPro" id="IPR014762">
    <property type="entry name" value="DNA_mismatch_repair_CS"/>
</dbReference>
<protein>
    <recommendedName>
        <fullName evidence="4">DNA mismatch repair protein MutL</fullName>
    </recommendedName>
</protein>
<evidence type="ECO:0000256" key="5">
    <source>
        <dbReference type="SAM" id="MobiDB-lite"/>
    </source>
</evidence>
<dbReference type="SUPFAM" id="SSF54211">
    <property type="entry name" value="Ribosomal protein S5 domain 2-like"/>
    <property type="match status" value="1"/>
</dbReference>
<dbReference type="AlphaFoldDB" id="A0A8J6NZS8"/>
<accession>A0A8J6NZS8</accession>
<dbReference type="SMART" id="SM01340">
    <property type="entry name" value="DNA_mis_repair"/>
    <property type="match status" value="1"/>
</dbReference>
<dbReference type="InterPro" id="IPR042120">
    <property type="entry name" value="MutL_C_dimsub"/>
</dbReference>
<evidence type="ECO:0000256" key="1">
    <source>
        <dbReference type="ARBA" id="ARBA00006082"/>
    </source>
</evidence>
<keyword evidence="2 4" id="KW-0227">DNA damage</keyword>
<evidence type="ECO:0000256" key="2">
    <source>
        <dbReference type="ARBA" id="ARBA00022763"/>
    </source>
</evidence>
<evidence type="ECO:0000313" key="9">
    <source>
        <dbReference type="Proteomes" id="UP000632659"/>
    </source>
</evidence>
<evidence type="ECO:0000256" key="4">
    <source>
        <dbReference type="HAMAP-Rule" id="MF_00149"/>
    </source>
</evidence>
<dbReference type="GO" id="GO:0032300">
    <property type="term" value="C:mismatch repair complex"/>
    <property type="evidence" value="ECO:0007669"/>
    <property type="project" value="InterPro"/>
</dbReference>
<keyword evidence="3 4" id="KW-0234">DNA repair</keyword>
<dbReference type="InterPro" id="IPR036890">
    <property type="entry name" value="HATPase_C_sf"/>
</dbReference>
<dbReference type="GO" id="GO:0004519">
    <property type="term" value="F:endonuclease activity"/>
    <property type="evidence" value="ECO:0007669"/>
    <property type="project" value="UniProtKB-KW"/>
</dbReference>
<dbReference type="InterPro" id="IPR014721">
    <property type="entry name" value="Ribsml_uS5_D2-typ_fold_subgr"/>
</dbReference>
<sequence>MAKIQVLDKSVSELIAAGEVIERPASIVKELLENAIDAKASAVTVEIKQGGIGFIRITDNGIGIAREDVPTAFLRHATSKVRTEDDLTNIATLGFRGEALASVCAVAKVELITKTAGQELGSRYLIQGGENGTLEEAGCPNGTTIIVRDLFYNVPARLKFLKKDFSEGNAVQGIVEKIALSHPEVSVKLIKENKTVLHTSGNRDLRSAIYSVFGKDFATGLLPVNYQHNGIRVSGFITKPACSRTNRSMQHFFVNDRYVKTRTGMAALEEGYKHSLMVGKFPACVLKLGIDYSLVDVNVHPAKIEIRFVQERPVFEAIYFAVKSALEQEDILKSQPKSQRPELLSTFYQKPARQTQFPGSPSVPLKSADPVKETSLPPGKLKVREYPATPAAPQMTVQEPVQEYDFQAPKRSVPVSPAPQPAPKQVFDEAAFSFLKRENFQKQERQEPETIIPEVAPPQPEPEQEMPVIRMIGEVFKTYILFETEDLFIMLDKHAAHERILYEKLKKQIHLKQSQLLLAPVSAALSTEETDALLSHRDLLRQMGFDISQRDGKLQVTEAPVVLSWYPLGEIMEDLAKNILLCKIDVTPQVFDDLLHSMACRAAIKANEDNTPEELQELAQQVYFDHKIRHCPHGRPVGITMTKYEIEKKFGRHN</sequence>
<organism evidence="8 9">
    <name type="scientific">Massiliimalia timonensis</name>
    <dbReference type="NCBI Taxonomy" id="1987501"/>
    <lineage>
        <taxon>Bacteria</taxon>
        <taxon>Bacillati</taxon>
        <taxon>Bacillota</taxon>
        <taxon>Clostridia</taxon>
        <taxon>Eubacteriales</taxon>
        <taxon>Oscillospiraceae</taxon>
        <taxon>Massiliimalia</taxon>
    </lineage>
</organism>
<dbReference type="GO" id="GO:0140664">
    <property type="term" value="F:ATP-dependent DNA damage sensor activity"/>
    <property type="evidence" value="ECO:0007669"/>
    <property type="project" value="InterPro"/>
</dbReference>
<dbReference type="RefSeq" id="WP_187536269.1">
    <property type="nucleotide sequence ID" value="NZ_JACRTL010000001.1"/>
</dbReference>
<dbReference type="SUPFAM" id="SSF118116">
    <property type="entry name" value="DNA mismatch repair protein MutL"/>
    <property type="match status" value="1"/>
</dbReference>
<dbReference type="HAMAP" id="MF_00149">
    <property type="entry name" value="DNA_mis_repair"/>
    <property type="match status" value="1"/>
</dbReference>
<dbReference type="SMART" id="SM00853">
    <property type="entry name" value="MutL_C"/>
    <property type="match status" value="1"/>
</dbReference>
<dbReference type="Gene3D" id="3.30.1540.20">
    <property type="entry name" value="MutL, C-terminal domain, dimerisation subdomain"/>
    <property type="match status" value="1"/>
</dbReference>
<dbReference type="Proteomes" id="UP000632659">
    <property type="component" value="Unassembled WGS sequence"/>
</dbReference>
<dbReference type="SUPFAM" id="SSF55874">
    <property type="entry name" value="ATPase domain of HSP90 chaperone/DNA topoisomerase II/histidine kinase"/>
    <property type="match status" value="1"/>
</dbReference>
<keyword evidence="8" id="KW-0540">Nuclease</keyword>
<feature type="region of interest" description="Disordered" evidence="5">
    <location>
        <begin position="353"/>
        <end position="383"/>
    </location>
</feature>
<dbReference type="InterPro" id="IPR020568">
    <property type="entry name" value="Ribosomal_Su5_D2-typ_SF"/>
</dbReference>
<dbReference type="GO" id="GO:0030983">
    <property type="term" value="F:mismatched DNA binding"/>
    <property type="evidence" value="ECO:0007669"/>
    <property type="project" value="InterPro"/>
</dbReference>
<dbReference type="GO" id="GO:0005524">
    <property type="term" value="F:ATP binding"/>
    <property type="evidence" value="ECO:0007669"/>
    <property type="project" value="InterPro"/>
</dbReference>
<dbReference type="Gene3D" id="3.30.230.10">
    <property type="match status" value="1"/>
</dbReference>
<dbReference type="InterPro" id="IPR038973">
    <property type="entry name" value="MutL/Mlh/Pms-like"/>
</dbReference>